<dbReference type="EMBL" id="MTEJ01000566">
    <property type="protein sequence ID" value="OQX01568.1"/>
    <property type="molecule type" value="Genomic_DNA"/>
</dbReference>
<dbReference type="Gene3D" id="3.40.1350.10">
    <property type="match status" value="1"/>
</dbReference>
<proteinExistence type="predicted"/>
<dbReference type="Proteomes" id="UP000192491">
    <property type="component" value="Unassembled WGS sequence"/>
</dbReference>
<dbReference type="CDD" id="cd22366">
    <property type="entry name" value="XisH-like"/>
    <property type="match status" value="1"/>
</dbReference>
<sequence length="138" mass="15959">MSKRDKYHETVKQALMREGWAITHDPYMFKTDPKLATDLGAERLLAAERGYERIAVEIKSFLRSSQVVDLEEAIGQYALYQLFLRQSDPERQLYLAVPRHALDNILSREVGRVAIEGLKVNVIVYSLAEEEPLQWKPQ</sequence>
<dbReference type="AlphaFoldDB" id="A0A1Y1QAQ7"/>
<dbReference type="Pfam" id="PF08814">
    <property type="entry name" value="XisH"/>
    <property type="match status" value="1"/>
</dbReference>
<dbReference type="InterPro" id="IPR014919">
    <property type="entry name" value="XisH"/>
</dbReference>
<gene>
    <name evidence="1" type="ORF">BWK73_45605</name>
</gene>
<dbReference type="InterPro" id="IPR011335">
    <property type="entry name" value="Restrct_endonuc-II-like"/>
</dbReference>
<accession>A0A1Y1QAQ7</accession>
<evidence type="ECO:0000313" key="2">
    <source>
        <dbReference type="Proteomes" id="UP000192491"/>
    </source>
</evidence>
<organism evidence="1 2">
    <name type="scientific">Thiothrix lacustris</name>
    <dbReference type="NCBI Taxonomy" id="525917"/>
    <lineage>
        <taxon>Bacteria</taxon>
        <taxon>Pseudomonadati</taxon>
        <taxon>Pseudomonadota</taxon>
        <taxon>Gammaproteobacteria</taxon>
        <taxon>Thiotrichales</taxon>
        <taxon>Thiotrichaceae</taxon>
        <taxon>Thiothrix</taxon>
    </lineage>
</organism>
<dbReference type="GO" id="GO:0003676">
    <property type="term" value="F:nucleic acid binding"/>
    <property type="evidence" value="ECO:0007669"/>
    <property type="project" value="InterPro"/>
</dbReference>
<evidence type="ECO:0000313" key="1">
    <source>
        <dbReference type="EMBL" id="OQX01568.1"/>
    </source>
</evidence>
<protein>
    <recommendedName>
        <fullName evidence="3">Fatty-acid synthase</fullName>
    </recommendedName>
</protein>
<evidence type="ECO:0008006" key="3">
    <source>
        <dbReference type="Google" id="ProtNLM"/>
    </source>
</evidence>
<reference evidence="1 2" key="1">
    <citation type="submission" date="2017-01" db="EMBL/GenBank/DDBJ databases">
        <title>Novel large sulfur bacteria in the metagenomes of groundwater-fed chemosynthetic microbial mats in the Lake Huron basin.</title>
        <authorList>
            <person name="Sharrar A.M."/>
            <person name="Flood B.E."/>
            <person name="Bailey J.V."/>
            <person name="Jones D.S."/>
            <person name="Biddanda B."/>
            <person name="Ruberg S.A."/>
            <person name="Marcus D.N."/>
            <person name="Dick G.J."/>
        </authorList>
    </citation>
    <scope>NUCLEOTIDE SEQUENCE [LARGE SCALE GENOMIC DNA]</scope>
    <source>
        <strain evidence="1">A8</strain>
    </source>
</reference>
<name>A0A1Y1QAQ7_9GAMM</name>
<comment type="caution">
    <text evidence="1">The sequence shown here is derived from an EMBL/GenBank/DDBJ whole genome shotgun (WGS) entry which is preliminary data.</text>
</comment>
<dbReference type="InterPro" id="IPR011856">
    <property type="entry name" value="tRNA_endonuc-like_dom_sf"/>
</dbReference>
<dbReference type="SUPFAM" id="SSF52980">
    <property type="entry name" value="Restriction endonuclease-like"/>
    <property type="match status" value="1"/>
</dbReference>